<dbReference type="InterPro" id="IPR016181">
    <property type="entry name" value="Acyl_CoA_acyltransferase"/>
</dbReference>
<evidence type="ECO:0000313" key="3">
    <source>
        <dbReference type="Proteomes" id="UP000228751"/>
    </source>
</evidence>
<reference evidence="2 3" key="1">
    <citation type="submission" date="2017-10" db="EMBL/GenBank/DDBJ databases">
        <title>Genomic analysis of the genus Acetobacter.</title>
        <authorList>
            <person name="Kim K.H."/>
            <person name="Chun B.H."/>
            <person name="Son A.R."/>
            <person name="Jeon C.O."/>
        </authorList>
    </citation>
    <scope>NUCLEOTIDE SEQUENCE [LARGE SCALE GENOMIC DNA]</scope>
    <source>
        <strain evidence="2 3">LHT 2458</strain>
    </source>
</reference>
<dbReference type="PANTHER" id="PTHR42791">
    <property type="entry name" value="GNAT FAMILY ACETYLTRANSFERASE"/>
    <property type="match status" value="1"/>
</dbReference>
<dbReference type="SUPFAM" id="SSF55729">
    <property type="entry name" value="Acyl-CoA N-acyltransferases (Nat)"/>
    <property type="match status" value="1"/>
</dbReference>
<gene>
    <name evidence="2" type="ORF">CSR02_12345</name>
</gene>
<dbReference type="InterPro" id="IPR000182">
    <property type="entry name" value="GNAT_dom"/>
</dbReference>
<organism evidence="2 3">
    <name type="scientific">Acetobacter pomorum</name>
    <dbReference type="NCBI Taxonomy" id="65959"/>
    <lineage>
        <taxon>Bacteria</taxon>
        <taxon>Pseudomonadati</taxon>
        <taxon>Pseudomonadota</taxon>
        <taxon>Alphaproteobacteria</taxon>
        <taxon>Acetobacterales</taxon>
        <taxon>Acetobacteraceae</taxon>
        <taxon>Acetobacter</taxon>
    </lineage>
</organism>
<dbReference type="GO" id="GO:0016747">
    <property type="term" value="F:acyltransferase activity, transferring groups other than amino-acyl groups"/>
    <property type="evidence" value="ECO:0007669"/>
    <property type="project" value="InterPro"/>
</dbReference>
<dbReference type="PANTHER" id="PTHR42791:SF1">
    <property type="entry name" value="N-ACETYLTRANSFERASE DOMAIN-CONTAINING PROTEIN"/>
    <property type="match status" value="1"/>
</dbReference>
<dbReference type="InterPro" id="IPR052523">
    <property type="entry name" value="Trichothecene_AcTrans"/>
</dbReference>
<feature type="domain" description="N-acetyltransferase" evidence="1">
    <location>
        <begin position="133"/>
        <end position="192"/>
    </location>
</feature>
<dbReference type="EMBL" id="PEBQ01000152">
    <property type="protein sequence ID" value="PHY93281.1"/>
    <property type="molecule type" value="Genomic_DNA"/>
</dbReference>
<comment type="caution">
    <text evidence="2">The sequence shown here is derived from an EMBL/GenBank/DDBJ whole genome shotgun (WGS) entry which is preliminary data.</text>
</comment>
<sequence length="217" mass="24722">MKDTMIDAFRDAVLTIFDRDEASALLTQAFFDNPAHVFLYPDAVTRRTRLMWLMKANLGVQFALGRSFAVRDRSERVAAMGFWHPPGSPEASPALLARHGLLALPFRHGLETFRCTLKVINMIEARRKACLNGQPSWYLNNMVVRFDYQGRGLGSSILRRELSYVVDTSPFPASLVTQRPQNVTFYEKLGFQVTNAEPIAINGRSFPNWIMVRQKPR</sequence>
<dbReference type="OrthoDB" id="7057833at2"/>
<dbReference type="AlphaFoldDB" id="A0A2G4R9N2"/>
<accession>A0A2G4R9N2</accession>
<evidence type="ECO:0000313" key="2">
    <source>
        <dbReference type="EMBL" id="PHY93281.1"/>
    </source>
</evidence>
<proteinExistence type="predicted"/>
<dbReference type="RefSeq" id="WP_099541852.1">
    <property type="nucleotide sequence ID" value="NZ_PEBQ01000152.1"/>
</dbReference>
<protein>
    <recommendedName>
        <fullName evidence="1">N-acetyltransferase domain-containing protein</fullName>
    </recommendedName>
</protein>
<dbReference type="Gene3D" id="3.40.630.30">
    <property type="match status" value="1"/>
</dbReference>
<name>A0A2G4R9N2_9PROT</name>
<keyword evidence="3" id="KW-1185">Reference proteome</keyword>
<evidence type="ECO:0000259" key="1">
    <source>
        <dbReference type="Pfam" id="PF13508"/>
    </source>
</evidence>
<dbReference type="Pfam" id="PF13508">
    <property type="entry name" value="Acetyltransf_7"/>
    <property type="match status" value="1"/>
</dbReference>
<dbReference type="Proteomes" id="UP000228751">
    <property type="component" value="Unassembled WGS sequence"/>
</dbReference>